<dbReference type="Proteomes" id="UP000034664">
    <property type="component" value="Unassembled WGS sequence"/>
</dbReference>
<dbReference type="AlphaFoldDB" id="A0A0G0TCZ2"/>
<reference evidence="3 4" key="1">
    <citation type="journal article" date="2015" name="Nature">
        <title>rRNA introns, odd ribosomes, and small enigmatic genomes across a large radiation of phyla.</title>
        <authorList>
            <person name="Brown C.T."/>
            <person name="Hug L.A."/>
            <person name="Thomas B.C."/>
            <person name="Sharon I."/>
            <person name="Castelle C.J."/>
            <person name="Singh A."/>
            <person name="Wilkins M.J."/>
            <person name="Williams K.H."/>
            <person name="Banfield J.F."/>
        </authorList>
    </citation>
    <scope>NUCLEOTIDE SEQUENCE [LARGE SCALE GENOMIC DNA]</scope>
</reference>
<gene>
    <name evidence="3" type="ORF">UU14_C0003G0039</name>
</gene>
<feature type="region of interest" description="Disordered" evidence="1">
    <location>
        <begin position="1"/>
        <end position="33"/>
    </location>
</feature>
<proteinExistence type="predicted"/>
<evidence type="ECO:0000256" key="1">
    <source>
        <dbReference type="SAM" id="MobiDB-lite"/>
    </source>
</evidence>
<evidence type="ECO:0000313" key="4">
    <source>
        <dbReference type="Proteomes" id="UP000034664"/>
    </source>
</evidence>
<evidence type="ECO:0000256" key="2">
    <source>
        <dbReference type="SAM" id="Phobius"/>
    </source>
</evidence>
<keyword evidence="2" id="KW-0812">Transmembrane</keyword>
<feature type="compositionally biased region" description="Polar residues" evidence="1">
    <location>
        <begin position="1"/>
        <end position="27"/>
    </location>
</feature>
<sequence length="277" mass="31280">MNDANGIQKQENNNSETRDTQINSPEKNTNKSRKGRKNLTIVILSMLVLTILVAGYFLYQDWQITMRKARQNMELASGTPTPDITAIPTIDISPKTPTNFPNSFTYNNFTVSYPDDWHLLDASTDENFPISRRLTPLYPADSSKVIALQKDDVNLILTIQEVDGSSAGGIFFDNKEYNEYVSNRDVVHIGNSTFYLSRNIHSASALVDSHGGPYTWSALSEYFPNKETRPGTFFKGYNDVITRNGYLYNFILVSENGGQTDSEIQNEMVSILESIEW</sequence>
<accession>A0A0G0TCZ2</accession>
<comment type="caution">
    <text evidence="3">The sequence shown here is derived from an EMBL/GenBank/DDBJ whole genome shotgun (WGS) entry which is preliminary data.</text>
</comment>
<keyword evidence="2" id="KW-1133">Transmembrane helix</keyword>
<organism evidence="3 4">
    <name type="scientific">Candidatus Roizmanbacteria bacterium GW2011_GWB1_40_7</name>
    <dbReference type="NCBI Taxonomy" id="1618482"/>
    <lineage>
        <taxon>Bacteria</taxon>
        <taxon>Candidatus Roizmaniibacteriota</taxon>
    </lineage>
</organism>
<dbReference type="EMBL" id="LBZM01000003">
    <property type="protein sequence ID" value="KKR72676.1"/>
    <property type="molecule type" value="Genomic_DNA"/>
</dbReference>
<protein>
    <submittedName>
        <fullName evidence="3">Uncharacterized protein</fullName>
    </submittedName>
</protein>
<keyword evidence="2" id="KW-0472">Membrane</keyword>
<feature type="transmembrane region" description="Helical" evidence="2">
    <location>
        <begin position="39"/>
        <end position="59"/>
    </location>
</feature>
<evidence type="ECO:0000313" key="3">
    <source>
        <dbReference type="EMBL" id="KKR72676.1"/>
    </source>
</evidence>
<name>A0A0G0TCZ2_9BACT</name>